<dbReference type="AlphaFoldDB" id="A0A8J5BY11"/>
<dbReference type="PANTHER" id="PTHR36004">
    <property type="entry name" value="AT-RICH INTERACTIVE DOMAIN PROTEIN"/>
    <property type="match status" value="1"/>
</dbReference>
<protein>
    <submittedName>
        <fullName evidence="3">Uncharacterized protein</fullName>
    </submittedName>
</protein>
<dbReference type="PANTHER" id="PTHR36004:SF1">
    <property type="entry name" value="AT-RICH INTERACTIVE DOMAIN PROTEIN"/>
    <property type="match status" value="1"/>
</dbReference>
<dbReference type="EMBL" id="JACMSC010000022">
    <property type="protein sequence ID" value="KAG6469458.1"/>
    <property type="molecule type" value="Genomic_DNA"/>
</dbReference>
<dbReference type="Proteomes" id="UP000734854">
    <property type="component" value="Unassembled WGS sequence"/>
</dbReference>
<keyword evidence="2" id="KW-0472">Membrane</keyword>
<proteinExistence type="predicted"/>
<organism evidence="3 4">
    <name type="scientific">Zingiber officinale</name>
    <name type="common">Ginger</name>
    <name type="synonym">Amomum zingiber</name>
    <dbReference type="NCBI Taxonomy" id="94328"/>
    <lineage>
        <taxon>Eukaryota</taxon>
        <taxon>Viridiplantae</taxon>
        <taxon>Streptophyta</taxon>
        <taxon>Embryophyta</taxon>
        <taxon>Tracheophyta</taxon>
        <taxon>Spermatophyta</taxon>
        <taxon>Magnoliopsida</taxon>
        <taxon>Liliopsida</taxon>
        <taxon>Zingiberales</taxon>
        <taxon>Zingiberaceae</taxon>
        <taxon>Zingiber</taxon>
    </lineage>
</organism>
<feature type="region of interest" description="Disordered" evidence="1">
    <location>
        <begin position="46"/>
        <end position="88"/>
    </location>
</feature>
<name>A0A8J5BY11_ZINOF</name>
<accession>A0A8J5BY11</accession>
<sequence length="196" mass="21251">MSLSSIPKMTGAGCVFAALAPHYHSLPVCYLSLPLRASRSATHVARARKGLSRSRRLDNRNKKDDGGGVATEKEDKISGDGAPYLERPGAGTEGIEGFELSTTPMPVLPGEEHDFWEGPQWNAFGFFIQYLWAFGVGFALIACGIAVTTYNEGATDFRQTTVYKESVQTKELLEESEASNADVFEANPTEVAPSLE</sequence>
<keyword evidence="2" id="KW-0812">Transmembrane</keyword>
<gene>
    <name evidence="3" type="ORF">ZIOFF_074175</name>
</gene>
<keyword evidence="2" id="KW-1133">Transmembrane helix</keyword>
<dbReference type="OrthoDB" id="2013508at2759"/>
<feature type="compositionally biased region" description="Basic and acidic residues" evidence="1">
    <location>
        <begin position="55"/>
        <end position="78"/>
    </location>
</feature>
<evidence type="ECO:0000256" key="1">
    <source>
        <dbReference type="SAM" id="MobiDB-lite"/>
    </source>
</evidence>
<comment type="caution">
    <text evidence="3">The sequence shown here is derived from an EMBL/GenBank/DDBJ whole genome shotgun (WGS) entry which is preliminary data.</text>
</comment>
<evidence type="ECO:0000313" key="3">
    <source>
        <dbReference type="EMBL" id="KAG6469458.1"/>
    </source>
</evidence>
<keyword evidence="4" id="KW-1185">Reference proteome</keyword>
<reference evidence="3 4" key="1">
    <citation type="submission" date="2020-08" db="EMBL/GenBank/DDBJ databases">
        <title>Plant Genome Project.</title>
        <authorList>
            <person name="Zhang R.-G."/>
        </authorList>
    </citation>
    <scope>NUCLEOTIDE SEQUENCE [LARGE SCALE GENOMIC DNA]</scope>
    <source>
        <tissue evidence="3">Rhizome</tissue>
    </source>
</reference>
<feature type="transmembrane region" description="Helical" evidence="2">
    <location>
        <begin position="130"/>
        <end position="150"/>
    </location>
</feature>
<evidence type="ECO:0000313" key="4">
    <source>
        <dbReference type="Proteomes" id="UP000734854"/>
    </source>
</evidence>
<feature type="region of interest" description="Disordered" evidence="1">
    <location>
        <begin position="174"/>
        <end position="196"/>
    </location>
</feature>
<evidence type="ECO:0000256" key="2">
    <source>
        <dbReference type="SAM" id="Phobius"/>
    </source>
</evidence>